<evidence type="ECO:0008006" key="3">
    <source>
        <dbReference type="Google" id="ProtNLM"/>
    </source>
</evidence>
<sequence length="147" mass="16517">MATTFLMACAKENAAPSTLVFGHFYGECSGERCIEIYQLNTRARTLAEDTQDQYPSATTPYQGQFVARPTTDYTQVSDLPNLIPTQLLAESGHVIGQPDAGDWGGYYLELNDQGTRRFWLIDTQKRNIPAYLHPLVDTLQSRIARLQ</sequence>
<accession>A0ABY4J8J9</accession>
<evidence type="ECO:0000313" key="2">
    <source>
        <dbReference type="Proteomes" id="UP000829647"/>
    </source>
</evidence>
<organism evidence="1 2">
    <name type="scientific">Hymenobacter sublimis</name>
    <dbReference type="NCBI Taxonomy" id="2933777"/>
    <lineage>
        <taxon>Bacteria</taxon>
        <taxon>Pseudomonadati</taxon>
        <taxon>Bacteroidota</taxon>
        <taxon>Cytophagia</taxon>
        <taxon>Cytophagales</taxon>
        <taxon>Hymenobacteraceae</taxon>
        <taxon>Hymenobacter</taxon>
    </lineage>
</organism>
<protein>
    <recommendedName>
        <fullName evidence="3">Lipoprotein</fullName>
    </recommendedName>
</protein>
<keyword evidence="2" id="KW-1185">Reference proteome</keyword>
<reference evidence="1 2" key="1">
    <citation type="submission" date="2022-04" db="EMBL/GenBank/DDBJ databases">
        <title>Hymenobacter sp. isolated from the air.</title>
        <authorList>
            <person name="Won M."/>
            <person name="Lee C.-M."/>
            <person name="Woen H.-Y."/>
            <person name="Kwon S.-W."/>
        </authorList>
    </citation>
    <scope>NUCLEOTIDE SEQUENCE [LARGE SCALE GENOMIC DNA]</scope>
    <source>
        <strain evidence="2">5516 S-25</strain>
    </source>
</reference>
<proteinExistence type="predicted"/>
<dbReference type="RefSeq" id="WP_247974755.1">
    <property type="nucleotide sequence ID" value="NZ_CP095848.1"/>
</dbReference>
<dbReference type="EMBL" id="CP095848">
    <property type="protein sequence ID" value="UPL48267.1"/>
    <property type="molecule type" value="Genomic_DNA"/>
</dbReference>
<gene>
    <name evidence="1" type="ORF">MWH26_13845</name>
</gene>
<evidence type="ECO:0000313" key="1">
    <source>
        <dbReference type="EMBL" id="UPL48267.1"/>
    </source>
</evidence>
<dbReference type="Proteomes" id="UP000829647">
    <property type="component" value="Chromosome"/>
</dbReference>
<name>A0ABY4J8J9_9BACT</name>